<comment type="caution">
    <text evidence="2">The sequence shown here is derived from an EMBL/GenBank/DDBJ whole genome shotgun (WGS) entry which is preliminary data.</text>
</comment>
<dbReference type="Pfam" id="PF03140">
    <property type="entry name" value="DUF247"/>
    <property type="match status" value="1"/>
</dbReference>
<feature type="transmembrane region" description="Helical" evidence="1">
    <location>
        <begin position="421"/>
        <end position="448"/>
    </location>
</feature>
<dbReference type="Gramene" id="TVU22480">
    <property type="protein sequence ID" value="TVU22480"/>
    <property type="gene ID" value="EJB05_32178"/>
</dbReference>
<keyword evidence="3" id="KW-1185">Reference proteome</keyword>
<name>A0A5J9UH29_9POAL</name>
<gene>
    <name evidence="2" type="ORF">EJB05_32178</name>
</gene>
<proteinExistence type="predicted"/>
<dbReference type="PANTHER" id="PTHR31170">
    <property type="entry name" value="BNAC04G53230D PROTEIN"/>
    <property type="match status" value="1"/>
</dbReference>
<keyword evidence="1" id="KW-0812">Transmembrane</keyword>
<evidence type="ECO:0000256" key="1">
    <source>
        <dbReference type="SAM" id="Phobius"/>
    </source>
</evidence>
<dbReference type="EMBL" id="RWGY01000026">
    <property type="protein sequence ID" value="TVU22480.1"/>
    <property type="molecule type" value="Genomic_DNA"/>
</dbReference>
<organism evidence="2 3">
    <name type="scientific">Eragrostis curvula</name>
    <name type="common">weeping love grass</name>
    <dbReference type="NCBI Taxonomy" id="38414"/>
    <lineage>
        <taxon>Eukaryota</taxon>
        <taxon>Viridiplantae</taxon>
        <taxon>Streptophyta</taxon>
        <taxon>Embryophyta</taxon>
        <taxon>Tracheophyta</taxon>
        <taxon>Spermatophyta</taxon>
        <taxon>Magnoliopsida</taxon>
        <taxon>Liliopsida</taxon>
        <taxon>Poales</taxon>
        <taxon>Poaceae</taxon>
        <taxon>PACMAD clade</taxon>
        <taxon>Chloridoideae</taxon>
        <taxon>Eragrostideae</taxon>
        <taxon>Eragrostidinae</taxon>
        <taxon>Eragrostis</taxon>
    </lineage>
</organism>
<accession>A0A5J9UH29</accession>
<keyword evidence="1" id="KW-0472">Membrane</keyword>
<dbReference type="PANTHER" id="PTHR31170:SF18">
    <property type="entry name" value="(WILD MALAYSIAN BANANA) HYPOTHETICAL PROTEIN"/>
    <property type="match status" value="1"/>
</dbReference>
<evidence type="ECO:0000313" key="2">
    <source>
        <dbReference type="EMBL" id="TVU22480.1"/>
    </source>
</evidence>
<evidence type="ECO:0000313" key="3">
    <source>
        <dbReference type="Proteomes" id="UP000324897"/>
    </source>
</evidence>
<sequence>MEKKPAVIASSCDELVLEMEKMLAATDPSVEWPRWSKPSIYRVPQWLKKMTHGAEDADEAYPPRLVSLGPFHHDDPDLLPMEEHKRRAVLHMAKRSGKPLREIFAAVEEVADELMDAYHDLDEKWRCRAERARFLQVMVVDGCFLLEIMKGLAHKKAPDDYAPNDPVFSAQGMLSLWVGIRSDMLMIQNQVPLLALYKLEAFLSGRRGIISVAQCAKDINKMVLDFMCDPLKAAKLAEGIDGLCLHPLDIFHKSFCGLHPPSRGSYVWESSVPSAVELRDAGIHLKKSKTVSVNGIEFKNGVLSLPALSIHDGTKKIFLNLMAFERLHSDTGTIATDYMIFMDNIIDSERDVALLRSKGIIKNLLSSDKDAADLYNTLSRGAVLSPYSKLQDVRRQVNAHCNNTWNKWKTYFRHAYLKNPWVFISLMAAVILLIATLLQTIYTVWGFYRPSSTS</sequence>
<reference evidence="2 3" key="1">
    <citation type="journal article" date="2019" name="Sci. Rep.">
        <title>A high-quality genome of Eragrostis curvula grass provides insights into Poaceae evolution and supports new strategies to enhance forage quality.</title>
        <authorList>
            <person name="Carballo J."/>
            <person name="Santos B.A.C.M."/>
            <person name="Zappacosta D."/>
            <person name="Garbus I."/>
            <person name="Selva J.P."/>
            <person name="Gallo C.A."/>
            <person name="Diaz A."/>
            <person name="Albertini E."/>
            <person name="Caccamo M."/>
            <person name="Echenique V."/>
        </authorList>
    </citation>
    <scope>NUCLEOTIDE SEQUENCE [LARGE SCALE GENOMIC DNA]</scope>
    <source>
        <strain evidence="3">cv. Victoria</strain>
        <tissue evidence="2">Leaf</tissue>
    </source>
</reference>
<keyword evidence="1" id="KW-1133">Transmembrane helix</keyword>
<dbReference type="InterPro" id="IPR004158">
    <property type="entry name" value="DUF247_pln"/>
</dbReference>
<dbReference type="Proteomes" id="UP000324897">
    <property type="component" value="Unassembled WGS sequence"/>
</dbReference>
<dbReference type="AlphaFoldDB" id="A0A5J9UH29"/>
<protein>
    <submittedName>
        <fullName evidence="2">Uncharacterized protein</fullName>
    </submittedName>
</protein>
<dbReference type="OrthoDB" id="591587at2759"/>